<name>A0A1G7MPK8_9SPHI</name>
<keyword evidence="1" id="KW-1133">Transmembrane helix</keyword>
<dbReference type="STRING" id="1391627.SAMN05216464_12231"/>
<keyword evidence="1" id="KW-0472">Membrane</keyword>
<dbReference type="GO" id="GO:0005548">
    <property type="term" value="F:phospholipid transporter activity"/>
    <property type="evidence" value="ECO:0007669"/>
    <property type="project" value="TreeGrafter"/>
</dbReference>
<gene>
    <name evidence="2" type="ORF">SAMN05216464_12231</name>
</gene>
<feature type="transmembrane region" description="Helical" evidence="1">
    <location>
        <begin position="182"/>
        <end position="207"/>
    </location>
</feature>
<evidence type="ECO:0000313" key="2">
    <source>
        <dbReference type="EMBL" id="SDF63039.1"/>
    </source>
</evidence>
<sequence length="243" mass="25550">MFDSLGKYVLLLSLSFRRPEKFKVYWAEVMREMVSVGIGSLGIISIISVFIGAATTIQVAFQLSSPLVPLSIAGKIARDSTILEFSPTISSLVLAGRVGSSIASQIGTMRVTEQIDALEIMGVNAPGYLIAPKIIAGVTMVPLLIIVSITLGITGGYIACLASGDITPADYIAGVHDGFDGLTIRVALVKAVVFGFIIASICAYQGFYTSGGALEVGQSATKGVVYSCVMILFADLVITRIML</sequence>
<organism evidence="2 3">
    <name type="scientific">Mucilaginibacter pineti</name>
    <dbReference type="NCBI Taxonomy" id="1391627"/>
    <lineage>
        <taxon>Bacteria</taxon>
        <taxon>Pseudomonadati</taxon>
        <taxon>Bacteroidota</taxon>
        <taxon>Sphingobacteriia</taxon>
        <taxon>Sphingobacteriales</taxon>
        <taxon>Sphingobacteriaceae</taxon>
        <taxon>Mucilaginibacter</taxon>
    </lineage>
</organism>
<feature type="transmembrane region" description="Helical" evidence="1">
    <location>
        <begin position="33"/>
        <end position="61"/>
    </location>
</feature>
<dbReference type="PANTHER" id="PTHR30188">
    <property type="entry name" value="ABC TRANSPORTER PERMEASE PROTEIN-RELATED"/>
    <property type="match status" value="1"/>
</dbReference>
<protein>
    <submittedName>
        <fullName evidence="2">Phospholipid/cholesterol/gamma-HCH transport system permease protein</fullName>
    </submittedName>
</protein>
<dbReference type="EMBL" id="FNAI01000022">
    <property type="protein sequence ID" value="SDF63039.1"/>
    <property type="molecule type" value="Genomic_DNA"/>
</dbReference>
<dbReference type="PANTHER" id="PTHR30188:SF4">
    <property type="entry name" value="PROTEIN TRIGALACTOSYLDIACYLGLYCEROL 1, CHLOROPLASTIC"/>
    <property type="match status" value="1"/>
</dbReference>
<accession>A0A1G7MPK8</accession>
<evidence type="ECO:0000256" key="1">
    <source>
        <dbReference type="SAM" id="Phobius"/>
    </source>
</evidence>
<dbReference type="AlphaFoldDB" id="A0A1G7MPK8"/>
<reference evidence="2 3" key="1">
    <citation type="submission" date="2016-10" db="EMBL/GenBank/DDBJ databases">
        <authorList>
            <person name="de Groot N.N."/>
        </authorList>
    </citation>
    <scope>NUCLEOTIDE SEQUENCE [LARGE SCALE GENOMIC DNA]</scope>
    <source>
        <strain evidence="2 3">47C3B</strain>
    </source>
</reference>
<feature type="transmembrane region" description="Helical" evidence="1">
    <location>
        <begin position="134"/>
        <end position="161"/>
    </location>
</feature>
<dbReference type="GO" id="GO:0043190">
    <property type="term" value="C:ATP-binding cassette (ABC) transporter complex"/>
    <property type="evidence" value="ECO:0007669"/>
    <property type="project" value="InterPro"/>
</dbReference>
<dbReference type="InterPro" id="IPR030802">
    <property type="entry name" value="Permease_MalE"/>
</dbReference>
<evidence type="ECO:0000313" key="3">
    <source>
        <dbReference type="Proteomes" id="UP000199072"/>
    </source>
</evidence>
<keyword evidence="1" id="KW-0812">Transmembrane</keyword>
<dbReference type="OrthoDB" id="9810518at2"/>
<proteinExistence type="predicted"/>
<keyword evidence="3" id="KW-1185">Reference proteome</keyword>
<dbReference type="Proteomes" id="UP000199072">
    <property type="component" value="Unassembled WGS sequence"/>
</dbReference>
<feature type="transmembrane region" description="Helical" evidence="1">
    <location>
        <begin position="219"/>
        <end position="238"/>
    </location>
</feature>
<dbReference type="RefSeq" id="WP_091156767.1">
    <property type="nucleotide sequence ID" value="NZ_FNAI01000022.1"/>
</dbReference>
<dbReference type="Pfam" id="PF02405">
    <property type="entry name" value="MlaE"/>
    <property type="match status" value="1"/>
</dbReference>